<evidence type="ECO:0000256" key="1">
    <source>
        <dbReference type="ARBA" id="ARBA00022741"/>
    </source>
</evidence>
<organism evidence="3 4">
    <name type="scientific">Ensete ventricosum</name>
    <name type="common">Abyssinian banana</name>
    <name type="synonym">Musa ensete</name>
    <dbReference type="NCBI Taxonomy" id="4639"/>
    <lineage>
        <taxon>Eukaryota</taxon>
        <taxon>Viridiplantae</taxon>
        <taxon>Streptophyta</taxon>
        <taxon>Embryophyta</taxon>
        <taxon>Tracheophyta</taxon>
        <taxon>Spermatophyta</taxon>
        <taxon>Magnoliopsida</taxon>
        <taxon>Liliopsida</taxon>
        <taxon>Zingiberales</taxon>
        <taxon>Musaceae</taxon>
        <taxon>Ensete</taxon>
    </lineage>
</organism>
<gene>
    <name evidence="3" type="ORF">OPV22_021925</name>
</gene>
<name>A0AAV8QTB7_ENSVE</name>
<dbReference type="Gene3D" id="3.40.50.300">
    <property type="entry name" value="P-loop containing nucleotide triphosphate hydrolases"/>
    <property type="match status" value="1"/>
</dbReference>
<sequence>MFWRERERDTSDGEQNGGLPSGQVRVLVVGDAGVGKTSLVHLILKGTSIARPSQTVGCTVGVKHISYGSASSSSNSIKGDAQRDFFVELWDVSGHERYKDCRFLFYTQIDGVIFVHDLSQRRTKTNLHKWAAEITANVGTRVMSSGNLVNVARQWVEKQGLLPSSEQLPLTDSFPGNSDLLAAAKEARYDKEAVVKFFRLLIRRMYISDELPDPSPWSISPLQNPIYHTGENLSDDDHYHRRLSSSSEGYKYDVLPLLPAHRSLTPPAPTLYPQLQPLSVPPENYSFHRLAATGLPRISSTKLNKADTNN</sequence>
<evidence type="ECO:0000313" key="4">
    <source>
        <dbReference type="Proteomes" id="UP001222027"/>
    </source>
</evidence>
<dbReference type="Pfam" id="PF08477">
    <property type="entry name" value="Roc"/>
    <property type="match status" value="1"/>
</dbReference>
<dbReference type="InterPro" id="IPR027417">
    <property type="entry name" value="P-loop_NTPase"/>
</dbReference>
<comment type="caution">
    <text evidence="3">The sequence shown here is derived from an EMBL/GenBank/DDBJ whole genome shotgun (WGS) entry which is preliminary data.</text>
</comment>
<dbReference type="PANTHER" id="PTHR24073">
    <property type="entry name" value="DRAB5-RELATED"/>
    <property type="match status" value="1"/>
</dbReference>
<dbReference type="SMART" id="SM00175">
    <property type="entry name" value="RAB"/>
    <property type="match status" value="1"/>
</dbReference>
<keyword evidence="1" id="KW-0547">Nucleotide-binding</keyword>
<dbReference type="SUPFAM" id="SSF52540">
    <property type="entry name" value="P-loop containing nucleoside triphosphate hydrolases"/>
    <property type="match status" value="1"/>
</dbReference>
<dbReference type="PRINTS" id="PR00449">
    <property type="entry name" value="RASTRNSFRMNG"/>
</dbReference>
<accession>A0AAV8QTB7</accession>
<dbReference type="EMBL" id="JAQQAF010000006">
    <property type="protein sequence ID" value="KAJ8478198.1"/>
    <property type="molecule type" value="Genomic_DNA"/>
</dbReference>
<dbReference type="GO" id="GO:0005525">
    <property type="term" value="F:GTP binding"/>
    <property type="evidence" value="ECO:0007669"/>
    <property type="project" value="UniProtKB-KW"/>
</dbReference>
<protein>
    <submittedName>
        <fullName evidence="3">Uncharacterized protein</fullName>
    </submittedName>
</protein>
<dbReference type="Proteomes" id="UP001222027">
    <property type="component" value="Unassembled WGS sequence"/>
</dbReference>
<evidence type="ECO:0000256" key="2">
    <source>
        <dbReference type="ARBA" id="ARBA00023134"/>
    </source>
</evidence>
<evidence type="ECO:0000313" key="3">
    <source>
        <dbReference type="EMBL" id="KAJ8478198.1"/>
    </source>
</evidence>
<dbReference type="PROSITE" id="PS51419">
    <property type="entry name" value="RAB"/>
    <property type="match status" value="1"/>
</dbReference>
<proteinExistence type="predicted"/>
<keyword evidence="4" id="KW-1185">Reference proteome</keyword>
<dbReference type="AlphaFoldDB" id="A0AAV8QTB7"/>
<reference evidence="3 4" key="1">
    <citation type="submission" date="2022-12" db="EMBL/GenBank/DDBJ databases">
        <title>Chromosome-scale assembly of the Ensete ventricosum genome.</title>
        <authorList>
            <person name="Dussert Y."/>
            <person name="Stocks J."/>
            <person name="Wendawek A."/>
            <person name="Woldeyes F."/>
            <person name="Nichols R.A."/>
            <person name="Borrell J.S."/>
        </authorList>
    </citation>
    <scope>NUCLEOTIDE SEQUENCE [LARGE SCALE GENOMIC DNA]</scope>
    <source>
        <strain evidence="4">cv. Maze</strain>
        <tissue evidence="3">Seeds</tissue>
    </source>
</reference>
<keyword evidence="2" id="KW-0342">GTP-binding</keyword>